<keyword evidence="2" id="KW-1133">Transmembrane helix</keyword>
<dbReference type="InterPro" id="IPR029052">
    <property type="entry name" value="Metallo-depent_PP-like"/>
</dbReference>
<dbReference type="InterPro" id="IPR003795">
    <property type="entry name" value="DUF192"/>
</dbReference>
<feature type="transmembrane region" description="Helical" evidence="2">
    <location>
        <begin position="7"/>
        <end position="26"/>
    </location>
</feature>
<comment type="similarity">
    <text evidence="1">Belongs to the CapA family.</text>
</comment>
<dbReference type="SMART" id="SM00854">
    <property type="entry name" value="PGA_cap"/>
    <property type="match status" value="1"/>
</dbReference>
<dbReference type="Gene3D" id="3.60.21.10">
    <property type="match status" value="1"/>
</dbReference>
<evidence type="ECO:0000256" key="2">
    <source>
        <dbReference type="SAM" id="Phobius"/>
    </source>
</evidence>
<comment type="caution">
    <text evidence="4">The sequence shown here is derived from an EMBL/GenBank/DDBJ whole genome shotgun (WGS) entry which is preliminary data.</text>
</comment>
<dbReference type="AlphaFoldDB" id="A0A2M8KC61"/>
<dbReference type="Proteomes" id="UP000231648">
    <property type="component" value="Unassembled WGS sequence"/>
</dbReference>
<dbReference type="InterPro" id="IPR052169">
    <property type="entry name" value="CW_Biosynth-Accessory"/>
</dbReference>
<evidence type="ECO:0000256" key="1">
    <source>
        <dbReference type="ARBA" id="ARBA00005662"/>
    </source>
</evidence>
<keyword evidence="2" id="KW-0812">Transmembrane</keyword>
<feature type="domain" description="Capsule synthesis protein CapA" evidence="3">
    <location>
        <begin position="51"/>
        <end position="272"/>
    </location>
</feature>
<sequence>MLKSKYILILIIPTVILLGLSVWWSYKTRNFEVENIVATDNPKIEEVKPETILFVGDIMLDRKVELLMKKNGFDYPFEKISQFLNESDGVFGNLEGPISKNPENYSLVAMEFAFDAKVIEPLASANFKVLSLANNHTFNMGAAGLQETKKLLENARIDWVGDSWICSEKTVIKNDLVFLAFNKTFNGCQDQNLTEIVKSTKASNPDKFLIIAMHWGEEYKLKSSPAQQELAHKIIDAGADLIVGSHPHVVEEIENYKDKLIFYSLGNFIFDQYFSQDVQEGLVVVLEIYPTKFVYKLHPIENNLSQPCLMDEQKAKIFLEKFGLGNTIEINKENKVCFRQDCFFVEMATTPEEWSRGLMNRENLDENRGMLFIFDQEGIYSFWMKNTLIPLDIIWLNQNKEVVFIEKNAQPCKKEICESINPGQKAKYVLEINKGLVDKMGLKTGDYLIF</sequence>
<keyword evidence="2" id="KW-0472">Membrane</keyword>
<dbReference type="Pfam" id="PF09587">
    <property type="entry name" value="PGA_cap"/>
    <property type="match status" value="1"/>
</dbReference>
<dbReference type="PANTHER" id="PTHR33393:SF11">
    <property type="entry name" value="POLYGLUTAMINE SYNTHESIS ACCESSORY PROTEIN RV0574C-RELATED"/>
    <property type="match status" value="1"/>
</dbReference>
<name>A0A2M8KC61_9BACT</name>
<reference evidence="5" key="1">
    <citation type="submission" date="2017-09" db="EMBL/GenBank/DDBJ databases">
        <title>Depth-based differentiation of microbial function through sediment-hosted aquifers and enrichment of novel symbionts in the deep terrestrial subsurface.</title>
        <authorList>
            <person name="Probst A.J."/>
            <person name="Ladd B."/>
            <person name="Jarett J.K."/>
            <person name="Geller-Mcgrath D.E."/>
            <person name="Sieber C.M.K."/>
            <person name="Emerson J.B."/>
            <person name="Anantharaman K."/>
            <person name="Thomas B.C."/>
            <person name="Malmstrom R."/>
            <person name="Stieglmeier M."/>
            <person name="Klingl A."/>
            <person name="Woyke T."/>
            <person name="Ryan C.M."/>
            <person name="Banfield J.F."/>
        </authorList>
    </citation>
    <scope>NUCLEOTIDE SEQUENCE [LARGE SCALE GENOMIC DNA]</scope>
</reference>
<dbReference type="Gene3D" id="2.60.120.1140">
    <property type="entry name" value="Protein of unknown function DUF192"/>
    <property type="match status" value="1"/>
</dbReference>
<evidence type="ECO:0000313" key="5">
    <source>
        <dbReference type="Proteomes" id="UP000231648"/>
    </source>
</evidence>
<dbReference type="SUPFAM" id="SSF56300">
    <property type="entry name" value="Metallo-dependent phosphatases"/>
    <property type="match status" value="1"/>
</dbReference>
<dbReference type="CDD" id="cd07381">
    <property type="entry name" value="MPP_CapA"/>
    <property type="match status" value="1"/>
</dbReference>
<protein>
    <recommendedName>
        <fullName evidence="3">Capsule synthesis protein CapA domain-containing protein</fullName>
    </recommendedName>
</protein>
<dbReference type="EMBL" id="PFDX01000016">
    <property type="protein sequence ID" value="PJE57508.1"/>
    <property type="molecule type" value="Genomic_DNA"/>
</dbReference>
<proteinExistence type="inferred from homology"/>
<dbReference type="InterPro" id="IPR038695">
    <property type="entry name" value="Saro_0823-like_sf"/>
</dbReference>
<dbReference type="InterPro" id="IPR019079">
    <property type="entry name" value="Capsule_synth_CapA"/>
</dbReference>
<gene>
    <name evidence="4" type="ORF">COU82_01610</name>
</gene>
<dbReference type="Pfam" id="PF02643">
    <property type="entry name" value="DUF192"/>
    <property type="match status" value="1"/>
</dbReference>
<dbReference type="PANTHER" id="PTHR33393">
    <property type="entry name" value="POLYGLUTAMINE SYNTHESIS ACCESSORY PROTEIN RV0574C-RELATED"/>
    <property type="match status" value="1"/>
</dbReference>
<organism evidence="4 5">
    <name type="scientific">Candidatus Portnoybacteria bacterium CG10_big_fil_rev_8_21_14_0_10_38_18</name>
    <dbReference type="NCBI Taxonomy" id="1974813"/>
    <lineage>
        <taxon>Bacteria</taxon>
        <taxon>Candidatus Portnoyibacteriota</taxon>
    </lineage>
</organism>
<evidence type="ECO:0000313" key="4">
    <source>
        <dbReference type="EMBL" id="PJE57508.1"/>
    </source>
</evidence>
<accession>A0A2M8KC61</accession>
<evidence type="ECO:0000259" key="3">
    <source>
        <dbReference type="SMART" id="SM00854"/>
    </source>
</evidence>